<comment type="caution">
    <text evidence="3">The sequence shown here is derived from an EMBL/GenBank/DDBJ whole genome shotgun (WGS) entry which is preliminary data.</text>
</comment>
<reference evidence="3 4" key="1">
    <citation type="journal article" date="2024" name="G3 (Bethesda)">
        <title>Genome assembly of Hibiscus sabdariffa L. provides insights into metabolisms of medicinal natural products.</title>
        <authorList>
            <person name="Kim T."/>
        </authorList>
    </citation>
    <scope>NUCLEOTIDE SEQUENCE [LARGE SCALE GENOMIC DNA]</scope>
    <source>
        <strain evidence="3">TK-2024</strain>
        <tissue evidence="3">Old leaves</tissue>
    </source>
</reference>
<protein>
    <recommendedName>
        <fullName evidence="5">Reverse transcriptase zinc-binding domain</fullName>
    </recommendedName>
</protein>
<dbReference type="PANTHER" id="PTHR47074">
    <property type="entry name" value="BNAC02G40300D PROTEIN"/>
    <property type="match status" value="1"/>
</dbReference>
<dbReference type="InterPro" id="IPR012337">
    <property type="entry name" value="RNaseH-like_sf"/>
</dbReference>
<name>A0ABR2SMI1_9ROSI</name>
<dbReference type="InterPro" id="IPR036397">
    <property type="entry name" value="RNaseH_sf"/>
</dbReference>
<accession>A0ABR2SMI1</accession>
<dbReference type="Pfam" id="PF13966">
    <property type="entry name" value="zf-RVT"/>
    <property type="match status" value="1"/>
</dbReference>
<dbReference type="EMBL" id="JBBPBN010000013">
    <property type="protein sequence ID" value="KAK9026339.1"/>
    <property type="molecule type" value="Genomic_DNA"/>
</dbReference>
<proteinExistence type="predicted"/>
<gene>
    <name evidence="3" type="ORF">V6N11_039180</name>
</gene>
<dbReference type="CDD" id="cd06222">
    <property type="entry name" value="RNase_H_like"/>
    <property type="match status" value="1"/>
</dbReference>
<dbReference type="InterPro" id="IPR052929">
    <property type="entry name" value="RNase_H-like_EbsB-rel"/>
</dbReference>
<dbReference type="Gene3D" id="3.30.420.10">
    <property type="entry name" value="Ribonuclease H-like superfamily/Ribonuclease H"/>
    <property type="match status" value="1"/>
</dbReference>
<feature type="domain" description="RNase H type-1" evidence="1">
    <location>
        <begin position="159"/>
        <end position="280"/>
    </location>
</feature>
<dbReference type="Proteomes" id="UP001396334">
    <property type="component" value="Unassembled WGS sequence"/>
</dbReference>
<evidence type="ECO:0000313" key="3">
    <source>
        <dbReference type="EMBL" id="KAK9026339.1"/>
    </source>
</evidence>
<dbReference type="SUPFAM" id="SSF53098">
    <property type="entry name" value="Ribonuclease H-like"/>
    <property type="match status" value="1"/>
</dbReference>
<evidence type="ECO:0000259" key="1">
    <source>
        <dbReference type="Pfam" id="PF13456"/>
    </source>
</evidence>
<keyword evidence="4" id="KW-1185">Reference proteome</keyword>
<organism evidence="3 4">
    <name type="scientific">Hibiscus sabdariffa</name>
    <name type="common">roselle</name>
    <dbReference type="NCBI Taxonomy" id="183260"/>
    <lineage>
        <taxon>Eukaryota</taxon>
        <taxon>Viridiplantae</taxon>
        <taxon>Streptophyta</taxon>
        <taxon>Embryophyta</taxon>
        <taxon>Tracheophyta</taxon>
        <taxon>Spermatophyta</taxon>
        <taxon>Magnoliopsida</taxon>
        <taxon>eudicotyledons</taxon>
        <taxon>Gunneridae</taxon>
        <taxon>Pentapetalae</taxon>
        <taxon>rosids</taxon>
        <taxon>malvids</taxon>
        <taxon>Malvales</taxon>
        <taxon>Malvaceae</taxon>
        <taxon>Malvoideae</taxon>
        <taxon>Hibiscus</taxon>
    </lineage>
</organism>
<evidence type="ECO:0008006" key="5">
    <source>
        <dbReference type="Google" id="ProtNLM"/>
    </source>
</evidence>
<dbReference type="PANTHER" id="PTHR47074:SF61">
    <property type="entry name" value="RNASE H TYPE-1 DOMAIN-CONTAINING PROTEIN"/>
    <property type="match status" value="1"/>
</dbReference>
<dbReference type="InterPro" id="IPR002156">
    <property type="entry name" value="RNaseH_domain"/>
</dbReference>
<feature type="domain" description="Reverse transcriptase zinc-binding" evidence="2">
    <location>
        <begin position="1"/>
        <end position="56"/>
    </location>
</feature>
<dbReference type="Pfam" id="PF13456">
    <property type="entry name" value="RVT_3"/>
    <property type="match status" value="1"/>
</dbReference>
<evidence type="ECO:0000313" key="4">
    <source>
        <dbReference type="Proteomes" id="UP001396334"/>
    </source>
</evidence>
<dbReference type="InterPro" id="IPR026960">
    <property type="entry name" value="RVT-Znf"/>
</dbReference>
<sequence length="313" mass="35065">MPVKCKIFIWRLSKNFLPTFANLHQRHLQVRNTCPLCESCADTVAHMVFSCPIALQILASIGLPPAPTIQNHDFSEDFIYWFIHLNKGQQLLLSIAYWSLWYARNKLVHEGSACSITKSSTFIHALIMEFESLQTLTTPIKPKNEVKWTPPIGDTIKLNFDASFNSSLHSSVSGVVGRDSQGLLMAACTYPHTGIVDSVAAEAKDCEMAVIFAIDLGFRSVQVEGDSLSIIKKLNSTTSDKSEVNPIIQDILSFKNSFDAITFSFVDRSGNASAHELAKLGRQFVDARYWIEEAPVLIEQLVLRERPLTFHYL</sequence>
<evidence type="ECO:0000259" key="2">
    <source>
        <dbReference type="Pfam" id="PF13966"/>
    </source>
</evidence>
<dbReference type="InterPro" id="IPR044730">
    <property type="entry name" value="RNase_H-like_dom_plant"/>
</dbReference>